<dbReference type="PROSITE" id="PS50096">
    <property type="entry name" value="IQ"/>
    <property type="match status" value="1"/>
</dbReference>
<reference evidence="3" key="1">
    <citation type="journal article" date="2006" name="Science">
        <title>Ancient noncoding elements conserved in the human genome.</title>
        <authorList>
            <person name="Venkatesh B."/>
            <person name="Kirkness E.F."/>
            <person name="Loh Y.H."/>
            <person name="Halpern A.L."/>
            <person name="Lee A.P."/>
            <person name="Johnson J."/>
            <person name="Dandona N."/>
            <person name="Viswanathan L.D."/>
            <person name="Tay A."/>
            <person name="Venter J.C."/>
            <person name="Strausberg R.L."/>
            <person name="Brenner S."/>
        </authorList>
    </citation>
    <scope>NUCLEOTIDE SEQUENCE [LARGE SCALE GENOMIC DNA]</scope>
</reference>
<dbReference type="OMA" id="MHEFIIR"/>
<dbReference type="InParanoid" id="A0A4W3J7B9"/>
<proteinExistence type="predicted"/>
<sequence length="782" mass="89454">MLDKKAVCGYWESHSLYMIIMVICIVTRCRPRDVIYCNICCSQPSPEPGDVQEISSTYYFTIFNGNIACTAPSYQAFREHYHLSWGRILYFLEQLNKKLREYNVPVAIVEGKKVAELASDFEFVRNPTWEYFLAVLKNKALVEDIIRRPGQKYKGPDGQQMAAIKIQSLWRRYRDRIVYFKYRRLKWAASIIAISWILHCQLKRVKNILKQSRQRHLVNFRTRAKHLVTHWNHIKASRRTIIHIPSLGIALLPADSSTTSIIHHITDDKVDVIYVSPVTLDDDIYQYYSKLFDLHEALKFAKPERVSNMEHRFNVVTPEGIHTFPTHHMCLATHLKYSPQTIKRIKNLIRGKEAYIVGGFLHKDDLAVADMLNVPILGPDPDVVHLYSSKSGSKRIFASASVPTPPGEYDIYNLQQMYEVLTQLVIDNLEIKRWLFKMDLEFGGEALPTVTSSLLSLVCFVPQEPIYLKVIEELPEILTLHSRMVNKELFPTWEKFLDVFLGQGGVIEAFAPSQSVTNLTVDMLIEPTGEISMVSCGDQIHATSPLQCWGASVPQCSVNPGNLHSMCVEIARACKSRGVMGYFSVDLVTFIHPFTMQQQVWATDLDLCYSDHLAMTQLMLYITDGSLDLKANMLHVPPAFHETKTQRHMGEEEKQLPVTRRFAVLSTQLEHSSLSVVHYNVFLQMCKAHGIGYDVKARQGTFFTFHESHKREHLGMITIGEELHGALVTFARNLSVIHQEISAPSMQGKNNFKVRPSFVCFCGDFVDDYKSDQRSSPARRSD</sequence>
<dbReference type="PANTHER" id="PTHR14465:SF0">
    <property type="entry name" value="IQ DOMAIN-CONTAINING PROTEIN H"/>
    <property type="match status" value="1"/>
</dbReference>
<evidence type="ECO:0000259" key="1">
    <source>
        <dbReference type="Pfam" id="PF24923"/>
    </source>
</evidence>
<reference evidence="2" key="4">
    <citation type="submission" date="2025-08" db="UniProtKB">
        <authorList>
            <consortium name="Ensembl"/>
        </authorList>
    </citation>
    <scope>IDENTIFICATION</scope>
</reference>
<dbReference type="InterPro" id="IPR056855">
    <property type="entry name" value="ATP-grasp_IQCH"/>
</dbReference>
<accession>A0A4W3J7B9</accession>
<dbReference type="STRING" id="7868.ENSCMIP00000035456"/>
<feature type="domain" description="IQCH-like ATP-grasp" evidence="1">
    <location>
        <begin position="381"/>
        <end position="629"/>
    </location>
</feature>
<dbReference type="GeneTree" id="ENSGT00390000008908"/>
<dbReference type="Ensembl" id="ENSCMIT00000035983.1">
    <property type="protein sequence ID" value="ENSCMIP00000035456.1"/>
    <property type="gene ID" value="ENSCMIG00000015002.1"/>
</dbReference>
<keyword evidence="3" id="KW-1185">Reference proteome</keyword>
<organism evidence="2 3">
    <name type="scientific">Callorhinchus milii</name>
    <name type="common">Ghost shark</name>
    <dbReference type="NCBI Taxonomy" id="7868"/>
    <lineage>
        <taxon>Eukaryota</taxon>
        <taxon>Metazoa</taxon>
        <taxon>Chordata</taxon>
        <taxon>Craniata</taxon>
        <taxon>Vertebrata</taxon>
        <taxon>Chondrichthyes</taxon>
        <taxon>Holocephali</taxon>
        <taxon>Chimaeriformes</taxon>
        <taxon>Callorhinchidae</taxon>
        <taxon>Callorhinchus</taxon>
    </lineage>
</organism>
<dbReference type="Proteomes" id="UP000314986">
    <property type="component" value="Unassembled WGS sequence"/>
</dbReference>
<dbReference type="AlphaFoldDB" id="A0A4W3J7B9"/>
<reference evidence="2" key="5">
    <citation type="submission" date="2025-09" db="UniProtKB">
        <authorList>
            <consortium name="Ensembl"/>
        </authorList>
    </citation>
    <scope>IDENTIFICATION</scope>
</reference>
<dbReference type="Pfam" id="PF24923">
    <property type="entry name" value="ATP-grasp_IQCH"/>
    <property type="match status" value="1"/>
</dbReference>
<evidence type="ECO:0000313" key="2">
    <source>
        <dbReference type="Ensembl" id="ENSCMIP00000035456.1"/>
    </source>
</evidence>
<protein>
    <submittedName>
        <fullName evidence="2">IQ motif containing H</fullName>
    </submittedName>
</protein>
<dbReference type="InterPro" id="IPR038752">
    <property type="entry name" value="IQCH"/>
</dbReference>
<reference evidence="3" key="3">
    <citation type="journal article" date="2014" name="Nature">
        <title>Elephant shark genome provides unique insights into gnathostome evolution.</title>
        <authorList>
            <consortium name="International Elephant Shark Genome Sequencing Consortium"/>
            <person name="Venkatesh B."/>
            <person name="Lee A.P."/>
            <person name="Ravi V."/>
            <person name="Maurya A.K."/>
            <person name="Lian M.M."/>
            <person name="Swann J.B."/>
            <person name="Ohta Y."/>
            <person name="Flajnik M.F."/>
            <person name="Sutoh Y."/>
            <person name="Kasahara M."/>
            <person name="Hoon S."/>
            <person name="Gangu V."/>
            <person name="Roy S.W."/>
            <person name="Irimia M."/>
            <person name="Korzh V."/>
            <person name="Kondrychyn I."/>
            <person name="Lim Z.W."/>
            <person name="Tay B.H."/>
            <person name="Tohari S."/>
            <person name="Kong K.W."/>
            <person name="Ho S."/>
            <person name="Lorente-Galdos B."/>
            <person name="Quilez J."/>
            <person name="Marques-Bonet T."/>
            <person name="Raney B.J."/>
            <person name="Ingham P.W."/>
            <person name="Tay A."/>
            <person name="Hillier L.W."/>
            <person name="Minx P."/>
            <person name="Boehm T."/>
            <person name="Wilson R.K."/>
            <person name="Brenner S."/>
            <person name="Warren W.C."/>
        </authorList>
    </citation>
    <scope>NUCLEOTIDE SEQUENCE [LARGE SCALE GENOMIC DNA]</scope>
</reference>
<reference evidence="3" key="2">
    <citation type="journal article" date="2007" name="PLoS Biol.">
        <title>Survey sequencing and comparative analysis of the elephant shark (Callorhinchus milii) genome.</title>
        <authorList>
            <person name="Venkatesh B."/>
            <person name="Kirkness E.F."/>
            <person name="Loh Y.H."/>
            <person name="Halpern A.L."/>
            <person name="Lee A.P."/>
            <person name="Johnson J."/>
            <person name="Dandona N."/>
            <person name="Viswanathan L.D."/>
            <person name="Tay A."/>
            <person name="Venter J.C."/>
            <person name="Strausberg R.L."/>
            <person name="Brenner S."/>
        </authorList>
    </citation>
    <scope>NUCLEOTIDE SEQUENCE [LARGE SCALE GENOMIC DNA]</scope>
</reference>
<dbReference type="PANTHER" id="PTHR14465">
    <property type="entry name" value="IQ DOMAIN-CONTAINING PROTEIN H"/>
    <property type="match status" value="1"/>
</dbReference>
<evidence type="ECO:0000313" key="3">
    <source>
        <dbReference type="Proteomes" id="UP000314986"/>
    </source>
</evidence>
<name>A0A4W3J7B9_CALMI</name>